<keyword evidence="4" id="KW-1185">Reference proteome</keyword>
<organism evidence="1 3">
    <name type="scientific">Capnocytophaga catalasegens</name>
    <dbReference type="NCBI Taxonomy" id="1004260"/>
    <lineage>
        <taxon>Bacteria</taxon>
        <taxon>Pseudomonadati</taxon>
        <taxon>Bacteroidota</taxon>
        <taxon>Flavobacteriia</taxon>
        <taxon>Flavobacteriales</taxon>
        <taxon>Flavobacteriaceae</taxon>
        <taxon>Capnocytophaga</taxon>
    </lineage>
</organism>
<gene>
    <name evidence="1" type="ORF">RCZ15_10320</name>
    <name evidence="2" type="ORF">RCZ16_06990</name>
</gene>
<comment type="caution">
    <text evidence="1">The sequence shown here is derived from an EMBL/GenBank/DDBJ whole genome shotgun (WGS) entry which is preliminary data.</text>
</comment>
<sequence>MDIAVANVVIKNTKSEKKKIGVLHSNKPSHSKIISEQNDLKEGSTQKRIIYKNGDIAEYGKHPTKGFTWILYRATNIDIELLEMPDSINYLKDDVSIKYKSSGTKRKYTNPDNFAGFIGALSQTKLTITSTGSCFSEGSCFPSQLHVNGESIDTLYIKDLKKDQDFINAMKFFHFTDRKAGNDPYYKLLKNVSDGGDLHDTHLHCGKFDTSKIIIKILSILVLLIFSFYPHKGNTSNLGTFNIPNNSNRNYKKIWYYNEIDTLTYFKEIGDKSIMKKFPKKWNISVYQATSHNDSINERNFYKITNYYKSIKGIKIKDIYNYKKRLGRGEIVSLELIHRFFKNGEIYEYIKSVKSIKNNEDFPSVITSIDILVFKDNKYHNKLNVYYEKNYSYAVSYKLGYFDKNGVLYYKIFETDEVETLYIKEGKDYLLFDGNI</sequence>
<evidence type="ECO:0000313" key="2">
    <source>
        <dbReference type="EMBL" id="GJM52382.1"/>
    </source>
</evidence>
<evidence type="ECO:0000313" key="3">
    <source>
        <dbReference type="Proteomes" id="UP001207736"/>
    </source>
</evidence>
<dbReference type="Proteomes" id="UP001207736">
    <property type="component" value="Unassembled WGS sequence"/>
</dbReference>
<evidence type="ECO:0000313" key="1">
    <source>
        <dbReference type="EMBL" id="GJM50058.1"/>
    </source>
</evidence>
<dbReference type="RefSeq" id="WP_264847546.1">
    <property type="nucleotide sequence ID" value="NZ_BPMA01000063.1"/>
</dbReference>
<dbReference type="AlphaFoldDB" id="A0AAV5AYD1"/>
<name>A0AAV5AYD1_9FLAO</name>
<proteinExistence type="predicted"/>
<dbReference type="EMBL" id="BQKB01000012">
    <property type="protein sequence ID" value="GJM52382.1"/>
    <property type="molecule type" value="Genomic_DNA"/>
</dbReference>
<reference evidence="1 4" key="1">
    <citation type="submission" date="2021-11" db="EMBL/GenBank/DDBJ databases">
        <title>Draft genome sequence of Capnocytophaga sp. strain KC07075 isolated from cat oral cavity.</title>
        <authorList>
            <person name="Suzuki M."/>
            <person name="Imaoka K."/>
            <person name="Kimura M."/>
            <person name="Morikawa S."/>
            <person name="Maeda K."/>
        </authorList>
    </citation>
    <scope>NUCLEOTIDE SEQUENCE</scope>
    <source>
        <strain evidence="1">KC07075</strain>
        <strain evidence="2 4">KC07079</strain>
    </source>
</reference>
<accession>A0AAV5AYD1</accession>
<dbReference type="EMBL" id="BQKA01000019">
    <property type="protein sequence ID" value="GJM50058.1"/>
    <property type="molecule type" value="Genomic_DNA"/>
</dbReference>
<protein>
    <submittedName>
        <fullName evidence="1">Uncharacterized protein</fullName>
    </submittedName>
</protein>
<dbReference type="Proteomes" id="UP001208692">
    <property type="component" value="Unassembled WGS sequence"/>
</dbReference>
<evidence type="ECO:0000313" key="4">
    <source>
        <dbReference type="Proteomes" id="UP001208692"/>
    </source>
</evidence>